<keyword evidence="5" id="KW-1185">Reference proteome</keyword>
<dbReference type="SUPFAM" id="SSF54928">
    <property type="entry name" value="RNA-binding domain, RBD"/>
    <property type="match status" value="2"/>
</dbReference>
<gene>
    <name evidence="4" type="ORF">PanWU01x14_240130</name>
</gene>
<evidence type="ECO:0000313" key="5">
    <source>
        <dbReference type="Proteomes" id="UP000237105"/>
    </source>
</evidence>
<dbReference type="GO" id="GO:0003729">
    <property type="term" value="F:mRNA binding"/>
    <property type="evidence" value="ECO:0007669"/>
    <property type="project" value="TreeGrafter"/>
</dbReference>
<comment type="caution">
    <text evidence="4">The sequence shown here is derived from an EMBL/GenBank/DDBJ whole genome shotgun (WGS) entry which is preliminary data.</text>
</comment>
<dbReference type="InterPro" id="IPR050502">
    <property type="entry name" value="Euk_RNA-bind_prot"/>
</dbReference>
<dbReference type="InterPro" id="IPR000504">
    <property type="entry name" value="RRM_dom"/>
</dbReference>
<sequence>MAALEASLCLCSIYSSFSSSSSLSLSTKLLSFSKTLIYPLKLNSLKPTIFLPNRNSFFAPPSRKLCLQLCSAVQEIAVEENPEETHVENQKRKLYVVNLPWSLTVVDIKELFGQCGTVSDVEIIKQKDGRSRGFAFVTMSSGEESQAVIDKFHLQEVSGRVIKVEFAKRFRKPSPPRPPGPRPGETHYKIYVSNLEWKARSTHLREFFSENFNPVSARVVFDGPKGRSAGYGFVSFATKEEAEAAIASLDGKELMGRALRLKFSEKKVDESESQKDDIESKVVKIKNFDLSRPM</sequence>
<keyword evidence="1 2" id="KW-0694">RNA-binding</keyword>
<feature type="domain" description="RRM" evidence="3">
    <location>
        <begin position="92"/>
        <end position="169"/>
    </location>
</feature>
<dbReference type="PROSITE" id="PS50102">
    <property type="entry name" value="RRM"/>
    <property type="match status" value="2"/>
</dbReference>
<reference evidence="5" key="1">
    <citation type="submission" date="2016-06" db="EMBL/GenBank/DDBJ databases">
        <title>Parallel loss of symbiosis genes in relatives of nitrogen-fixing non-legume Parasponia.</title>
        <authorList>
            <person name="Van Velzen R."/>
            <person name="Holmer R."/>
            <person name="Bu F."/>
            <person name="Rutten L."/>
            <person name="Van Zeijl A."/>
            <person name="Liu W."/>
            <person name="Santuari L."/>
            <person name="Cao Q."/>
            <person name="Sharma T."/>
            <person name="Shen D."/>
            <person name="Roswanjaya Y."/>
            <person name="Wardhani T."/>
            <person name="Kalhor M.S."/>
            <person name="Jansen J."/>
            <person name="Van den Hoogen J."/>
            <person name="Gungor B."/>
            <person name="Hartog M."/>
            <person name="Hontelez J."/>
            <person name="Verver J."/>
            <person name="Yang W.-C."/>
            <person name="Schijlen E."/>
            <person name="Repin R."/>
            <person name="Schilthuizen M."/>
            <person name="Schranz E."/>
            <person name="Heidstra R."/>
            <person name="Miyata K."/>
            <person name="Fedorova E."/>
            <person name="Kohlen W."/>
            <person name="Bisseling T."/>
            <person name="Smit S."/>
            <person name="Geurts R."/>
        </authorList>
    </citation>
    <scope>NUCLEOTIDE SEQUENCE [LARGE SCALE GENOMIC DNA]</scope>
    <source>
        <strain evidence="5">cv. WU1-14</strain>
    </source>
</reference>
<organism evidence="4 5">
    <name type="scientific">Parasponia andersonii</name>
    <name type="common">Sponia andersonii</name>
    <dbReference type="NCBI Taxonomy" id="3476"/>
    <lineage>
        <taxon>Eukaryota</taxon>
        <taxon>Viridiplantae</taxon>
        <taxon>Streptophyta</taxon>
        <taxon>Embryophyta</taxon>
        <taxon>Tracheophyta</taxon>
        <taxon>Spermatophyta</taxon>
        <taxon>Magnoliopsida</taxon>
        <taxon>eudicotyledons</taxon>
        <taxon>Gunneridae</taxon>
        <taxon>Pentapetalae</taxon>
        <taxon>rosids</taxon>
        <taxon>fabids</taxon>
        <taxon>Rosales</taxon>
        <taxon>Cannabaceae</taxon>
        <taxon>Parasponia</taxon>
    </lineage>
</organism>
<dbReference type="GO" id="GO:1901259">
    <property type="term" value="P:chloroplast rRNA processing"/>
    <property type="evidence" value="ECO:0007669"/>
    <property type="project" value="TreeGrafter"/>
</dbReference>
<dbReference type="AlphaFoldDB" id="A0A2P5BGW1"/>
<dbReference type="OrthoDB" id="439808at2759"/>
<dbReference type="Gene3D" id="3.30.70.330">
    <property type="match status" value="2"/>
</dbReference>
<dbReference type="InterPro" id="IPR035979">
    <property type="entry name" value="RBD_domain_sf"/>
</dbReference>
<name>A0A2P5BGW1_PARAD</name>
<dbReference type="Proteomes" id="UP000237105">
    <property type="component" value="Unassembled WGS sequence"/>
</dbReference>
<dbReference type="STRING" id="3476.A0A2P5BGW1"/>
<feature type="domain" description="RRM" evidence="3">
    <location>
        <begin position="188"/>
        <end position="266"/>
    </location>
</feature>
<evidence type="ECO:0000256" key="2">
    <source>
        <dbReference type="PROSITE-ProRule" id="PRU00176"/>
    </source>
</evidence>
<protein>
    <submittedName>
        <fullName evidence="4">Splicing factor-like protein</fullName>
    </submittedName>
</protein>
<accession>A0A2P5BGW1</accession>
<dbReference type="InterPro" id="IPR012677">
    <property type="entry name" value="Nucleotide-bd_a/b_plait_sf"/>
</dbReference>
<dbReference type="Pfam" id="PF00076">
    <property type="entry name" value="RRM_1"/>
    <property type="match status" value="2"/>
</dbReference>
<dbReference type="PANTHER" id="PTHR48025">
    <property type="entry name" value="OS02G0815200 PROTEIN"/>
    <property type="match status" value="1"/>
</dbReference>
<dbReference type="PANTHER" id="PTHR48025:SF6">
    <property type="entry name" value="RRM DOMAIN-CONTAINING PROTEIN"/>
    <property type="match status" value="1"/>
</dbReference>
<dbReference type="SMART" id="SM00360">
    <property type="entry name" value="RRM"/>
    <property type="match status" value="2"/>
</dbReference>
<evidence type="ECO:0000259" key="3">
    <source>
        <dbReference type="PROSITE" id="PS50102"/>
    </source>
</evidence>
<proteinExistence type="predicted"/>
<dbReference type="GO" id="GO:0009535">
    <property type="term" value="C:chloroplast thylakoid membrane"/>
    <property type="evidence" value="ECO:0007669"/>
    <property type="project" value="TreeGrafter"/>
</dbReference>
<dbReference type="EMBL" id="JXTB01000283">
    <property type="protein sequence ID" value="PON48020.1"/>
    <property type="molecule type" value="Genomic_DNA"/>
</dbReference>
<evidence type="ECO:0000256" key="1">
    <source>
        <dbReference type="ARBA" id="ARBA00022884"/>
    </source>
</evidence>
<evidence type="ECO:0000313" key="4">
    <source>
        <dbReference type="EMBL" id="PON48020.1"/>
    </source>
</evidence>